<accession>A0A917UVP2</accession>
<evidence type="ECO:0000313" key="2">
    <source>
        <dbReference type="EMBL" id="GGJ88601.1"/>
    </source>
</evidence>
<feature type="region of interest" description="Disordered" evidence="1">
    <location>
        <begin position="1"/>
        <end position="33"/>
    </location>
</feature>
<dbReference type="Proteomes" id="UP000636956">
    <property type="component" value="Unassembled WGS sequence"/>
</dbReference>
<reference evidence="2" key="1">
    <citation type="journal article" date="2014" name="Int. J. Syst. Evol. Microbiol.">
        <title>Complete genome sequence of Corynebacterium casei LMG S-19264T (=DSM 44701T), isolated from a smear-ripened cheese.</title>
        <authorList>
            <consortium name="US DOE Joint Genome Institute (JGI-PGF)"/>
            <person name="Walter F."/>
            <person name="Albersmeier A."/>
            <person name="Kalinowski J."/>
            <person name="Ruckert C."/>
        </authorList>
    </citation>
    <scope>NUCLEOTIDE SEQUENCE</scope>
    <source>
        <strain evidence="2">CGMCC 1.8984</strain>
    </source>
</reference>
<evidence type="ECO:0000256" key="1">
    <source>
        <dbReference type="SAM" id="MobiDB-lite"/>
    </source>
</evidence>
<dbReference type="EMBL" id="BMMD01000018">
    <property type="protein sequence ID" value="GGJ88601.1"/>
    <property type="molecule type" value="Genomic_DNA"/>
</dbReference>
<protein>
    <submittedName>
        <fullName evidence="2">Uncharacterized protein</fullName>
    </submittedName>
</protein>
<proteinExistence type="predicted"/>
<gene>
    <name evidence="2" type="ORF">GCM10011372_28990</name>
</gene>
<sequence>MTPDAIRRQKSRCTARDGSGRPGERIGGRNARSADHCRLAPAGASGIYFLARPIAHLRDQGVATTS</sequence>
<evidence type="ECO:0000313" key="3">
    <source>
        <dbReference type="Proteomes" id="UP000636956"/>
    </source>
</evidence>
<dbReference type="AlphaFoldDB" id="A0A917UVP2"/>
<keyword evidence="3" id="KW-1185">Reference proteome</keyword>
<feature type="compositionally biased region" description="Basic and acidic residues" evidence="1">
    <location>
        <begin position="14"/>
        <end position="33"/>
    </location>
</feature>
<name>A0A917UVP2_9MICO</name>
<comment type="caution">
    <text evidence="2">The sequence shown here is derived from an EMBL/GenBank/DDBJ whole genome shotgun (WGS) entry which is preliminary data.</text>
</comment>
<organism evidence="2 3">
    <name type="scientific">Agromyces bauzanensis</name>
    <dbReference type="NCBI Taxonomy" id="1308924"/>
    <lineage>
        <taxon>Bacteria</taxon>
        <taxon>Bacillati</taxon>
        <taxon>Actinomycetota</taxon>
        <taxon>Actinomycetes</taxon>
        <taxon>Micrococcales</taxon>
        <taxon>Microbacteriaceae</taxon>
        <taxon>Agromyces</taxon>
    </lineage>
</organism>
<reference evidence="2" key="2">
    <citation type="submission" date="2020-09" db="EMBL/GenBank/DDBJ databases">
        <authorList>
            <person name="Sun Q."/>
            <person name="Zhou Y."/>
        </authorList>
    </citation>
    <scope>NUCLEOTIDE SEQUENCE</scope>
    <source>
        <strain evidence="2">CGMCC 1.8984</strain>
    </source>
</reference>